<sequence length="506" mass="59613">MLQIKTCYHFHLSTTKKQNETYLKQEHDDKETKKKLQNKKESLIQQMITINDIIQFLQNNYSQHISVHTVAIKRCSELKQPNAFHSIIQLVHQQSVSLDIVYCNTVLYHLGTWNKFDLQKKLFEQWFIHKELTSSTTPFNPDLITLSTMIQGCSKKGDVKQALYYFQLLVNHYNLEPDAITCNIMLSVCANACDMESAEIIWKTIQKSDIQINNITLNSMLNVYAKCGESKKVMDLLDYSQQSEHFISIDEITCTTIISGLLRDNKIDEMFDFYENKIPKLSVKNNIDVNNKRLINLKSIGYLKKMEMLNGNEIDKLSHYHQQCLNIFYNELYPSVKDRPISIDNKNLETLIQAYILLHKDNWMNAIQDIERILYQESNFIHSFGYWATDIFNKRQMLLDFSLMSTETTNFMLRYLMTLKRDELEHTFKNDPIKILCGKGQYSKKVKKGGNYESPKKKSIEDELKKWKIVIRLEQDRFNPAIWCFNRDDVLLFYKTVFPGDDCLKY</sequence>
<accession>X6P8J5</accession>
<dbReference type="Pfam" id="PF13041">
    <property type="entry name" value="PPR_2"/>
    <property type="match status" value="1"/>
</dbReference>
<name>X6P8J5_RETFI</name>
<gene>
    <name evidence="2" type="ORF">RFI_03130</name>
</gene>
<dbReference type="Proteomes" id="UP000023152">
    <property type="component" value="Unassembled WGS sequence"/>
</dbReference>
<dbReference type="Pfam" id="PF01535">
    <property type="entry name" value="PPR"/>
    <property type="match status" value="2"/>
</dbReference>
<dbReference type="PANTHER" id="PTHR47936:SF1">
    <property type="entry name" value="PENTATRICOPEPTIDE REPEAT-CONTAINING PROTEIN GUN1, CHLOROPLASTIC"/>
    <property type="match status" value="1"/>
</dbReference>
<keyword evidence="3" id="KW-1185">Reference proteome</keyword>
<proteinExistence type="predicted"/>
<comment type="caution">
    <text evidence="2">The sequence shown here is derived from an EMBL/GenBank/DDBJ whole genome shotgun (WGS) entry which is preliminary data.</text>
</comment>
<dbReference type="InterPro" id="IPR011990">
    <property type="entry name" value="TPR-like_helical_dom_sf"/>
</dbReference>
<dbReference type="EMBL" id="ASPP01002996">
    <property type="protein sequence ID" value="ETO33967.1"/>
    <property type="molecule type" value="Genomic_DNA"/>
</dbReference>
<protein>
    <submittedName>
        <fullName evidence="2">Uncharacterized protein</fullName>
    </submittedName>
</protein>
<dbReference type="InterPro" id="IPR002885">
    <property type="entry name" value="PPR_rpt"/>
</dbReference>
<dbReference type="NCBIfam" id="TIGR00756">
    <property type="entry name" value="PPR"/>
    <property type="match status" value="1"/>
</dbReference>
<dbReference type="OrthoDB" id="185373at2759"/>
<evidence type="ECO:0000256" key="1">
    <source>
        <dbReference type="ARBA" id="ARBA00022737"/>
    </source>
</evidence>
<reference evidence="2 3" key="1">
    <citation type="journal article" date="2013" name="Curr. Biol.">
        <title>The Genome of the Foraminiferan Reticulomyxa filosa.</title>
        <authorList>
            <person name="Glockner G."/>
            <person name="Hulsmann N."/>
            <person name="Schleicher M."/>
            <person name="Noegel A.A."/>
            <person name="Eichinger L."/>
            <person name="Gallinger C."/>
            <person name="Pawlowski J."/>
            <person name="Sierra R."/>
            <person name="Euteneuer U."/>
            <person name="Pillet L."/>
            <person name="Moustafa A."/>
            <person name="Platzer M."/>
            <person name="Groth M."/>
            <person name="Szafranski K."/>
            <person name="Schliwa M."/>
        </authorList>
    </citation>
    <scope>NUCLEOTIDE SEQUENCE [LARGE SCALE GENOMIC DNA]</scope>
</reference>
<evidence type="ECO:0000313" key="2">
    <source>
        <dbReference type="EMBL" id="ETO33967.1"/>
    </source>
</evidence>
<organism evidence="2 3">
    <name type="scientific">Reticulomyxa filosa</name>
    <dbReference type="NCBI Taxonomy" id="46433"/>
    <lineage>
        <taxon>Eukaryota</taxon>
        <taxon>Sar</taxon>
        <taxon>Rhizaria</taxon>
        <taxon>Retaria</taxon>
        <taxon>Foraminifera</taxon>
        <taxon>Monothalamids</taxon>
        <taxon>Reticulomyxidae</taxon>
        <taxon>Reticulomyxa</taxon>
    </lineage>
</organism>
<evidence type="ECO:0000313" key="3">
    <source>
        <dbReference type="Proteomes" id="UP000023152"/>
    </source>
</evidence>
<dbReference type="Gene3D" id="1.25.40.10">
    <property type="entry name" value="Tetratricopeptide repeat domain"/>
    <property type="match status" value="1"/>
</dbReference>
<dbReference type="PANTHER" id="PTHR47936">
    <property type="entry name" value="PPR_LONG DOMAIN-CONTAINING PROTEIN"/>
    <property type="match status" value="1"/>
</dbReference>
<keyword evidence="1" id="KW-0677">Repeat</keyword>
<dbReference type="AlphaFoldDB" id="X6P8J5"/>